<accession>A0A0M8MV57</accession>
<dbReference type="RefSeq" id="XP_017992586.1">
    <property type="nucleotide sequence ID" value="XM_018135469.1"/>
</dbReference>
<comment type="subcellular location">
    <subcellularLocation>
        <location evidence="1">Cytoplasm</location>
        <location evidence="1">Cytoskeleton</location>
        <location evidence="1">Spindle</location>
    </subcellularLocation>
</comment>
<dbReference type="SUPFAM" id="SSF48371">
    <property type="entry name" value="ARM repeat"/>
    <property type="match status" value="1"/>
</dbReference>
<dbReference type="GO" id="GO:0005815">
    <property type="term" value="C:microtubule organizing center"/>
    <property type="evidence" value="ECO:0007669"/>
    <property type="project" value="TreeGrafter"/>
</dbReference>
<keyword evidence="4" id="KW-0493">Microtubule</keyword>
<evidence type="ECO:0000256" key="6">
    <source>
        <dbReference type="ARBA" id="ARBA00023212"/>
    </source>
</evidence>
<proteinExistence type="inferred from homology"/>
<keyword evidence="11" id="KW-1185">Reference proteome</keyword>
<comment type="similarity">
    <text evidence="2">Belongs to the CLASP family.</text>
</comment>
<evidence type="ECO:0000256" key="5">
    <source>
        <dbReference type="ARBA" id="ARBA00022776"/>
    </source>
</evidence>
<evidence type="ECO:0000256" key="3">
    <source>
        <dbReference type="ARBA" id="ARBA00022618"/>
    </source>
</evidence>
<dbReference type="GO" id="GO:0051301">
    <property type="term" value="P:cell division"/>
    <property type="evidence" value="ECO:0007669"/>
    <property type="project" value="UniProtKB-KW"/>
</dbReference>
<dbReference type="GeneID" id="28727344"/>
<dbReference type="GO" id="GO:1902903">
    <property type="term" value="P:regulation of supramolecular fiber organization"/>
    <property type="evidence" value="ECO:0007669"/>
    <property type="project" value="UniProtKB-ARBA"/>
</dbReference>
<dbReference type="GO" id="GO:0090307">
    <property type="term" value="P:mitotic spindle assembly"/>
    <property type="evidence" value="ECO:0007669"/>
    <property type="project" value="TreeGrafter"/>
</dbReference>
<dbReference type="GO" id="GO:0031110">
    <property type="term" value="P:regulation of microtubule polymerization or depolymerization"/>
    <property type="evidence" value="ECO:0007669"/>
    <property type="project" value="UniProtKB-ARBA"/>
</dbReference>
<protein>
    <submittedName>
        <fullName evidence="10">Protein stu1</fullName>
    </submittedName>
</protein>
<dbReference type="STRING" id="77020.A0A0M8MV57"/>
<organism evidence="10 11">
    <name type="scientific">Malassezia pachydermatis</name>
    <dbReference type="NCBI Taxonomy" id="77020"/>
    <lineage>
        <taxon>Eukaryota</taxon>
        <taxon>Fungi</taxon>
        <taxon>Dikarya</taxon>
        <taxon>Basidiomycota</taxon>
        <taxon>Ustilaginomycotina</taxon>
        <taxon>Malasseziomycetes</taxon>
        <taxon>Malasseziales</taxon>
        <taxon>Malasseziaceae</taxon>
        <taxon>Malassezia</taxon>
    </lineage>
</organism>
<keyword evidence="5" id="KW-0498">Mitosis</keyword>
<dbReference type="AlphaFoldDB" id="A0A0M8MV57"/>
<dbReference type="GO" id="GO:0005876">
    <property type="term" value="C:spindle microtubule"/>
    <property type="evidence" value="ECO:0007669"/>
    <property type="project" value="TreeGrafter"/>
</dbReference>
<dbReference type="Gene3D" id="1.25.10.10">
    <property type="entry name" value="Leucine-rich Repeat Variant"/>
    <property type="match status" value="1"/>
</dbReference>
<evidence type="ECO:0000259" key="9">
    <source>
        <dbReference type="Pfam" id="PF12348"/>
    </source>
</evidence>
<evidence type="ECO:0000313" key="11">
    <source>
        <dbReference type="Proteomes" id="UP000037751"/>
    </source>
</evidence>
<evidence type="ECO:0000313" key="10">
    <source>
        <dbReference type="EMBL" id="KOS14954.1"/>
    </source>
</evidence>
<feature type="repeat" description="HEAT" evidence="7">
    <location>
        <begin position="138"/>
        <end position="176"/>
    </location>
</feature>
<evidence type="ECO:0000256" key="1">
    <source>
        <dbReference type="ARBA" id="ARBA00004186"/>
    </source>
</evidence>
<feature type="domain" description="CLASP N-terminal" evidence="9">
    <location>
        <begin position="11"/>
        <end position="229"/>
    </location>
</feature>
<dbReference type="InterPro" id="IPR016024">
    <property type="entry name" value="ARM-type_fold"/>
</dbReference>
<dbReference type="PANTHER" id="PTHR21567:SF60">
    <property type="entry name" value="CLASP N-TERMINAL DOMAIN-CONTAINING PROTEIN"/>
    <property type="match status" value="1"/>
</dbReference>
<dbReference type="PANTHER" id="PTHR21567">
    <property type="entry name" value="CLASP"/>
    <property type="match status" value="1"/>
</dbReference>
<dbReference type="GO" id="GO:0005881">
    <property type="term" value="C:cytoplasmic microtubule"/>
    <property type="evidence" value="ECO:0007669"/>
    <property type="project" value="TreeGrafter"/>
</dbReference>
<sequence>MARPIATEAQLDAAFAPLFPVFQLSETEDTWDRIDKALAQLQSLTKQGATKVSSYIAHIRDIAPCITRSLLSDRTKLSGTASDVINSMAPRLGERFAALLSVFLPPLLQLCARTNKVALRRAEKSLHLICHHCRLPQAIPYFGQALRDKSTTLRTTAASCLVILLEELDRGQLSKRVEDIEHAIQILAADAHPQARTLGRQMYALYAGLWPERRPSLFETLGATAQRYLSSVSAAMPKSTQVDDAQETTRTVLRVSRLPSQGVPVSRDPPHSQRVVMPEKERENMDVAPQEDDARMPATSWADPFAKTGVPPLPPKGSSPSDGIAYRLALAREQAKLRASQRHGTAQSTELSEARLLSRALLRPTASLGGARRVAVSRPAMNVSTPPQKAPSDKLSSLHAAGHVSTRKQFTPQRRPFGVINDDRSPDTKRMHGPTSPWASMNT</sequence>
<dbReference type="Proteomes" id="UP000037751">
    <property type="component" value="Unassembled WGS sequence"/>
</dbReference>
<gene>
    <name evidence="10" type="ORF">Malapachy_0957</name>
</gene>
<keyword evidence="6" id="KW-0206">Cytoskeleton</keyword>
<dbReference type="InterPro" id="IPR024395">
    <property type="entry name" value="CLASP_N_dom"/>
</dbReference>
<reference evidence="10 11" key="1">
    <citation type="submission" date="2015-07" db="EMBL/GenBank/DDBJ databases">
        <title>Draft Genome Sequence of Malassezia furfur CBS1878 and Malassezia pachydermatis CBS1879.</title>
        <authorList>
            <person name="Triana S."/>
            <person name="Ohm R."/>
            <person name="Gonzalez A."/>
            <person name="DeCock H."/>
            <person name="Restrepo S."/>
            <person name="Celis A."/>
        </authorList>
    </citation>
    <scope>NUCLEOTIDE SEQUENCE [LARGE SCALE GENOMIC DNA]</scope>
    <source>
        <strain evidence="10 11">CBS 1879</strain>
    </source>
</reference>
<feature type="region of interest" description="Disordered" evidence="8">
    <location>
        <begin position="377"/>
        <end position="443"/>
    </location>
</feature>
<evidence type="ECO:0000256" key="7">
    <source>
        <dbReference type="PROSITE-ProRule" id="PRU00103"/>
    </source>
</evidence>
<keyword evidence="6" id="KW-0963">Cytoplasm</keyword>
<dbReference type="InterPro" id="IPR011989">
    <property type="entry name" value="ARM-like"/>
</dbReference>
<evidence type="ECO:0000256" key="8">
    <source>
        <dbReference type="SAM" id="MobiDB-lite"/>
    </source>
</evidence>
<feature type="compositionally biased region" description="Basic and acidic residues" evidence="8">
    <location>
        <begin position="421"/>
        <end position="430"/>
    </location>
</feature>
<dbReference type="InterPro" id="IPR021133">
    <property type="entry name" value="HEAT_type_2"/>
</dbReference>
<dbReference type="EMBL" id="LGAV01000003">
    <property type="protein sequence ID" value="KOS14954.1"/>
    <property type="molecule type" value="Genomic_DNA"/>
</dbReference>
<evidence type="ECO:0000256" key="2">
    <source>
        <dbReference type="ARBA" id="ARBA00009549"/>
    </source>
</evidence>
<name>A0A0M8MV57_9BASI</name>
<dbReference type="OrthoDB" id="46159at2759"/>
<evidence type="ECO:0000256" key="4">
    <source>
        <dbReference type="ARBA" id="ARBA00022701"/>
    </source>
</evidence>
<keyword evidence="3" id="KW-0132">Cell division</keyword>
<dbReference type="GO" id="GO:0008017">
    <property type="term" value="F:microtubule binding"/>
    <property type="evidence" value="ECO:0007669"/>
    <property type="project" value="TreeGrafter"/>
</dbReference>
<feature type="region of interest" description="Disordered" evidence="8">
    <location>
        <begin position="259"/>
        <end position="323"/>
    </location>
</feature>
<keyword evidence="5" id="KW-0131">Cell cycle</keyword>
<dbReference type="GO" id="GO:1990023">
    <property type="term" value="C:mitotic spindle midzone"/>
    <property type="evidence" value="ECO:0007669"/>
    <property type="project" value="TreeGrafter"/>
</dbReference>
<dbReference type="PROSITE" id="PS50077">
    <property type="entry name" value="HEAT_REPEAT"/>
    <property type="match status" value="1"/>
</dbReference>
<dbReference type="Pfam" id="PF12348">
    <property type="entry name" value="CLASP_N"/>
    <property type="match status" value="1"/>
</dbReference>
<dbReference type="VEuPathDB" id="FungiDB:Malapachy_0957"/>
<comment type="caution">
    <text evidence="10">The sequence shown here is derived from an EMBL/GenBank/DDBJ whole genome shotgun (WGS) entry which is preliminary data.</text>
</comment>